<organism evidence="1">
    <name type="scientific">marine sediment metagenome</name>
    <dbReference type="NCBI Taxonomy" id="412755"/>
    <lineage>
        <taxon>unclassified sequences</taxon>
        <taxon>metagenomes</taxon>
        <taxon>ecological metagenomes</taxon>
    </lineage>
</organism>
<accession>X0YRA7</accession>
<reference evidence="1" key="1">
    <citation type="journal article" date="2014" name="Front. Microbiol.">
        <title>High frequency of phylogenetically diverse reductive dehalogenase-homologous genes in deep subseafloor sedimentary metagenomes.</title>
        <authorList>
            <person name="Kawai M."/>
            <person name="Futagami T."/>
            <person name="Toyoda A."/>
            <person name="Takaki Y."/>
            <person name="Nishi S."/>
            <person name="Hori S."/>
            <person name="Arai W."/>
            <person name="Tsubouchi T."/>
            <person name="Morono Y."/>
            <person name="Uchiyama I."/>
            <person name="Ito T."/>
            <person name="Fujiyama A."/>
            <person name="Inagaki F."/>
            <person name="Takami H."/>
        </authorList>
    </citation>
    <scope>NUCLEOTIDE SEQUENCE</scope>
    <source>
        <strain evidence="1">Expedition CK06-06</strain>
    </source>
</reference>
<evidence type="ECO:0000313" key="1">
    <source>
        <dbReference type="EMBL" id="GAG49387.1"/>
    </source>
</evidence>
<dbReference type="EMBL" id="BARS01057196">
    <property type="protein sequence ID" value="GAG49387.1"/>
    <property type="molecule type" value="Genomic_DNA"/>
</dbReference>
<proteinExistence type="predicted"/>
<feature type="non-terminal residue" evidence="1">
    <location>
        <position position="1"/>
    </location>
</feature>
<sequence length="48" mass="5290">AVANWKAWGRFPDYLHMRIWVAANERSIKIAPSLVGISADAPPLEAAE</sequence>
<dbReference type="AlphaFoldDB" id="X0YRA7"/>
<gene>
    <name evidence="1" type="ORF">S01H1_83956</name>
</gene>
<comment type="caution">
    <text evidence="1">The sequence shown here is derived from an EMBL/GenBank/DDBJ whole genome shotgun (WGS) entry which is preliminary data.</text>
</comment>
<name>X0YRA7_9ZZZZ</name>
<protein>
    <submittedName>
        <fullName evidence="1">Uncharacterized protein</fullName>
    </submittedName>
</protein>